<keyword evidence="1" id="KW-0812">Transmembrane</keyword>
<protein>
    <submittedName>
        <fullName evidence="2">Blue (Type 1) copper containing protein</fullName>
    </submittedName>
</protein>
<sequence length="481" mass="53089">MKTLRLVIIITLGILATSMVAFVLNSYLNTHPPLTLQNTESHNDSSSANPGNYDTTSVSTIIIPKGSSDPSSGKNYEPRYLLVVLGVNNTVRWINEDDLPGAIVADTDNQPDPLFEKGPYSNGVIMSGKSFNFTFTKIGEYQYDTEPHPWLYGWVLVLPQSLENATQTVIVNDTKIPGPCEIFALPCPNSTSFTAQKFGSNVYVEKVTVNGYDKYAIVHPSRNCVYPPSYDGNKTCRNPDDLAILRLVGIDTSIPRENLNITINGLNSTYVMGDPINFGIKVKGYGHCDFPSVLVIHEGVIVWQSKTTQTSCPFTMSQIDDKYTIGDLGGPLYLNQSGTYTVHVGYASNMTEKRFGVIQYQKTTTFDTGIHPFSINVTNTNFTLNYNIFGNNKVLDANMDMQSKSLILSLETTSNGTLALTMPRAMIDAKLPTGNDDKFYVLVNGQESIFQEVKTTTTDRTILIPFTNETHVIEIIGAQII</sequence>
<reference evidence="3" key="1">
    <citation type="submission" date="2015-10" db="EMBL/GenBank/DDBJ databases">
        <authorList>
            <person name="Lehtovirta-Morley L.E."/>
            <person name="Vieille C."/>
        </authorList>
    </citation>
    <scope>NUCLEOTIDE SEQUENCE [LARGE SCALE GENOMIC DNA]</scope>
</reference>
<evidence type="ECO:0000313" key="2">
    <source>
        <dbReference type="EMBL" id="CUR51374.1"/>
    </source>
</evidence>
<gene>
    <name evidence="2" type="ORF">NDEV_0609</name>
</gene>
<evidence type="ECO:0000256" key="1">
    <source>
        <dbReference type="SAM" id="Phobius"/>
    </source>
</evidence>
<dbReference type="AlphaFoldDB" id="A0A128A1Y7"/>
<accession>A0A128A1Y7</accession>
<keyword evidence="3" id="KW-1185">Reference proteome</keyword>
<keyword evidence="1" id="KW-1133">Transmembrane helix</keyword>
<organism evidence="2 3">
    <name type="scientific">Nitrosotalea devaniterrae</name>
    <dbReference type="NCBI Taxonomy" id="1078905"/>
    <lineage>
        <taxon>Archaea</taxon>
        <taxon>Nitrososphaerota</taxon>
        <taxon>Nitrososphaeria</taxon>
        <taxon>Nitrosotaleales</taxon>
        <taxon>Nitrosotaleaceae</taxon>
        <taxon>Nitrosotalea</taxon>
    </lineage>
</organism>
<proteinExistence type="predicted"/>
<dbReference type="Proteomes" id="UP000196239">
    <property type="component" value="Chromosome 1"/>
</dbReference>
<name>A0A128A1Y7_9ARCH</name>
<dbReference type="EMBL" id="LN890280">
    <property type="protein sequence ID" value="CUR51374.1"/>
    <property type="molecule type" value="Genomic_DNA"/>
</dbReference>
<dbReference type="SUPFAM" id="SSF49503">
    <property type="entry name" value="Cupredoxins"/>
    <property type="match status" value="1"/>
</dbReference>
<dbReference type="Gene3D" id="2.60.40.420">
    <property type="entry name" value="Cupredoxins - blue copper proteins"/>
    <property type="match status" value="1"/>
</dbReference>
<evidence type="ECO:0000313" key="3">
    <source>
        <dbReference type="Proteomes" id="UP000196239"/>
    </source>
</evidence>
<dbReference type="InterPro" id="IPR008972">
    <property type="entry name" value="Cupredoxin"/>
</dbReference>
<dbReference type="InterPro" id="IPR009003">
    <property type="entry name" value="Peptidase_S1_PA"/>
</dbReference>
<dbReference type="SUPFAM" id="SSF50494">
    <property type="entry name" value="Trypsin-like serine proteases"/>
    <property type="match status" value="1"/>
</dbReference>
<dbReference type="InterPro" id="IPR052721">
    <property type="entry name" value="ET_Amicyanin"/>
</dbReference>
<dbReference type="KEGG" id="ndv:NDEV_0609"/>
<feature type="transmembrane region" description="Helical" evidence="1">
    <location>
        <begin position="7"/>
        <end position="28"/>
    </location>
</feature>
<keyword evidence="1" id="KW-0472">Membrane</keyword>
<dbReference type="PANTHER" id="PTHR36507">
    <property type="entry name" value="BLL1555 PROTEIN"/>
    <property type="match status" value="1"/>
</dbReference>
<dbReference type="PANTHER" id="PTHR36507:SF1">
    <property type="entry name" value="BLL1555 PROTEIN"/>
    <property type="match status" value="1"/>
</dbReference>